<reference evidence="3" key="2">
    <citation type="submission" date="2020-09" db="EMBL/GenBank/DDBJ databases">
        <authorList>
            <person name="Sun Q."/>
            <person name="Ohkuma M."/>
        </authorList>
    </citation>
    <scope>NUCLEOTIDE SEQUENCE</scope>
    <source>
        <strain evidence="3">JCM 4988</strain>
    </source>
</reference>
<feature type="compositionally biased region" description="Pro residues" evidence="1">
    <location>
        <begin position="75"/>
        <end position="88"/>
    </location>
</feature>
<proteinExistence type="predicted"/>
<name>A0A918QR75_9ACTN</name>
<dbReference type="EMBL" id="BMWG01000039">
    <property type="protein sequence ID" value="GGZ63810.1"/>
    <property type="molecule type" value="Genomic_DNA"/>
</dbReference>
<accession>A0A918QR75</accession>
<dbReference type="AlphaFoldDB" id="A0A918QR75"/>
<feature type="region of interest" description="Disordered" evidence="1">
    <location>
        <begin position="25"/>
        <end position="97"/>
    </location>
</feature>
<keyword evidence="4" id="KW-1185">Reference proteome</keyword>
<evidence type="ECO:0000256" key="2">
    <source>
        <dbReference type="SAM" id="SignalP"/>
    </source>
</evidence>
<evidence type="ECO:0000313" key="4">
    <source>
        <dbReference type="Proteomes" id="UP000630936"/>
    </source>
</evidence>
<evidence type="ECO:0000313" key="3">
    <source>
        <dbReference type="EMBL" id="GGZ63810.1"/>
    </source>
</evidence>
<dbReference type="Proteomes" id="UP000630936">
    <property type="component" value="Unassembled WGS sequence"/>
</dbReference>
<feature type="signal peptide" evidence="2">
    <location>
        <begin position="1"/>
        <end position="16"/>
    </location>
</feature>
<protein>
    <submittedName>
        <fullName evidence="3">Uncharacterized protein</fullName>
    </submittedName>
</protein>
<sequence length="191" mass="18492">MAVLPPVAALPPAAAAAGVAAGVAAAPSDAAGAPAPGDALSARAARRPSGAVRRAAAATAALPTRDCAAADEPPPRAAGPPAGSPVGPPTASGVRVRAAATAELDTAVREDFPGIRASARLWGARTAGSGDFGRVPRALDDGIAGLPTPSCASRAERTAVSCENTPPGQHDSEGMTRPSSGRHPGITGVSH</sequence>
<keyword evidence="2" id="KW-0732">Signal</keyword>
<feature type="chain" id="PRO_5038854409" evidence="2">
    <location>
        <begin position="17"/>
        <end position="191"/>
    </location>
</feature>
<feature type="region of interest" description="Disordered" evidence="1">
    <location>
        <begin position="126"/>
        <end position="191"/>
    </location>
</feature>
<evidence type="ECO:0000256" key="1">
    <source>
        <dbReference type="SAM" id="MobiDB-lite"/>
    </source>
</evidence>
<comment type="caution">
    <text evidence="3">The sequence shown here is derived from an EMBL/GenBank/DDBJ whole genome shotgun (WGS) entry which is preliminary data.</text>
</comment>
<reference evidence="3" key="1">
    <citation type="journal article" date="2014" name="Int. J. Syst. Evol. Microbiol.">
        <title>Complete genome sequence of Corynebacterium casei LMG S-19264T (=DSM 44701T), isolated from a smear-ripened cheese.</title>
        <authorList>
            <consortium name="US DOE Joint Genome Institute (JGI-PGF)"/>
            <person name="Walter F."/>
            <person name="Albersmeier A."/>
            <person name="Kalinowski J."/>
            <person name="Ruckert C."/>
        </authorList>
    </citation>
    <scope>NUCLEOTIDE SEQUENCE</scope>
    <source>
        <strain evidence="3">JCM 4988</strain>
    </source>
</reference>
<feature type="compositionally biased region" description="Low complexity" evidence="1">
    <location>
        <begin position="25"/>
        <end position="71"/>
    </location>
</feature>
<organism evidence="3 4">
    <name type="scientific">Streptomyces inusitatus</name>
    <dbReference type="NCBI Taxonomy" id="68221"/>
    <lineage>
        <taxon>Bacteria</taxon>
        <taxon>Bacillati</taxon>
        <taxon>Actinomycetota</taxon>
        <taxon>Actinomycetes</taxon>
        <taxon>Kitasatosporales</taxon>
        <taxon>Streptomycetaceae</taxon>
        <taxon>Streptomyces</taxon>
    </lineage>
</organism>
<gene>
    <name evidence="3" type="ORF">GCM10010387_66470</name>
</gene>